<sequence>MKVRGADYGRGMGASIDLTLDSTDAQVLATFWKTALGYVDEPPPAPFATRAEWLAQFDLPEDDVADDGAWLCDPDGIGPRLSILNVPEPKTAKNRLHIDIRVPGHGGPDERWARIRAESERLVKAGGSVQEIVDGHHVVMADPEGNEFCVAAASA</sequence>
<evidence type="ECO:0000259" key="1">
    <source>
        <dbReference type="Pfam" id="PF18029"/>
    </source>
</evidence>
<organism evidence="2 3">
    <name type="scientific">Micromonospora coriariae</name>
    <dbReference type="NCBI Taxonomy" id="285665"/>
    <lineage>
        <taxon>Bacteria</taxon>
        <taxon>Bacillati</taxon>
        <taxon>Actinomycetota</taxon>
        <taxon>Actinomycetes</taxon>
        <taxon>Micromonosporales</taxon>
        <taxon>Micromonosporaceae</taxon>
        <taxon>Micromonospora</taxon>
    </lineage>
</organism>
<reference evidence="3" key="1">
    <citation type="submission" date="2016-06" db="EMBL/GenBank/DDBJ databases">
        <authorList>
            <person name="Varghese N."/>
            <person name="Submissions Spin"/>
        </authorList>
    </citation>
    <scope>NUCLEOTIDE SEQUENCE [LARGE SCALE GENOMIC DNA]</scope>
    <source>
        <strain evidence="3">DSM 44875</strain>
    </source>
</reference>
<dbReference type="EMBL" id="LT607412">
    <property type="protein sequence ID" value="SCE96379.1"/>
    <property type="molecule type" value="Genomic_DNA"/>
</dbReference>
<dbReference type="Proteomes" id="UP000198243">
    <property type="component" value="Chromosome I"/>
</dbReference>
<evidence type="ECO:0000313" key="2">
    <source>
        <dbReference type="EMBL" id="SCE96379.1"/>
    </source>
</evidence>
<dbReference type="AlphaFoldDB" id="A0A1C4WJP0"/>
<accession>A0A1C4WJP0</accession>
<gene>
    <name evidence="2" type="ORF">GA0070607_3740</name>
</gene>
<protein>
    <submittedName>
        <fullName evidence="2">Catechol 2,3-dioxygenase</fullName>
    </submittedName>
</protein>
<name>A0A1C4WJP0_9ACTN</name>
<keyword evidence="2" id="KW-0223">Dioxygenase</keyword>
<keyword evidence="3" id="KW-1185">Reference proteome</keyword>
<evidence type="ECO:0000313" key="3">
    <source>
        <dbReference type="Proteomes" id="UP000198243"/>
    </source>
</evidence>
<dbReference type="GO" id="GO:0051213">
    <property type="term" value="F:dioxygenase activity"/>
    <property type="evidence" value="ECO:0007669"/>
    <property type="project" value="UniProtKB-KW"/>
</dbReference>
<dbReference type="PANTHER" id="PTHR35908:SF1">
    <property type="entry name" value="CONSERVED PROTEIN"/>
    <property type="match status" value="1"/>
</dbReference>
<keyword evidence="2" id="KW-0560">Oxidoreductase</keyword>
<dbReference type="PANTHER" id="PTHR35908">
    <property type="entry name" value="HYPOTHETICAL FUSION PROTEIN"/>
    <property type="match status" value="1"/>
</dbReference>
<feature type="domain" description="Glyoxalase-like" evidence="1">
    <location>
        <begin position="18"/>
        <end position="150"/>
    </location>
</feature>
<dbReference type="InterPro" id="IPR029068">
    <property type="entry name" value="Glyas_Bleomycin-R_OHBP_Dase"/>
</dbReference>
<dbReference type="Pfam" id="PF18029">
    <property type="entry name" value="Glyoxalase_6"/>
    <property type="match status" value="1"/>
</dbReference>
<dbReference type="Gene3D" id="3.10.180.10">
    <property type="entry name" value="2,3-Dihydroxybiphenyl 1,2-Dioxygenase, domain 1"/>
    <property type="match status" value="1"/>
</dbReference>
<proteinExistence type="predicted"/>
<dbReference type="InterPro" id="IPR041581">
    <property type="entry name" value="Glyoxalase_6"/>
</dbReference>
<dbReference type="SUPFAM" id="SSF54593">
    <property type="entry name" value="Glyoxalase/Bleomycin resistance protein/Dihydroxybiphenyl dioxygenase"/>
    <property type="match status" value="1"/>
</dbReference>